<proteinExistence type="inferred from homology"/>
<dbReference type="Gene3D" id="3.40.50.880">
    <property type="match status" value="1"/>
</dbReference>
<evidence type="ECO:0000256" key="6">
    <source>
        <dbReference type="ARBA" id="ARBA00022962"/>
    </source>
</evidence>
<feature type="binding site" evidence="8">
    <location>
        <position position="280"/>
    </location>
    <ligand>
        <name>L-glutamine</name>
        <dbReference type="ChEBI" id="CHEBI:58359"/>
    </ligand>
</feature>
<dbReference type="HAMAP" id="MF_01209">
    <property type="entry name" value="CPSase_S_chain"/>
    <property type="match status" value="1"/>
</dbReference>
<feature type="binding site" evidence="8">
    <location>
        <position position="209"/>
    </location>
    <ligand>
        <name>L-glutamine</name>
        <dbReference type="ChEBI" id="CHEBI:58359"/>
    </ligand>
</feature>
<evidence type="ECO:0000256" key="3">
    <source>
        <dbReference type="ARBA" id="ARBA00022598"/>
    </source>
</evidence>
<comment type="caution">
    <text evidence="10">The sequence shown here is derived from an EMBL/GenBank/DDBJ whole genome shotgun (WGS) entry which is preliminary data.</text>
</comment>
<dbReference type="PRINTS" id="PR00096">
    <property type="entry name" value="GATASE"/>
</dbReference>
<dbReference type="Pfam" id="PF00988">
    <property type="entry name" value="CPSase_sm_chain"/>
    <property type="match status" value="1"/>
</dbReference>
<protein>
    <recommendedName>
        <fullName evidence="8">Carbamoyl phosphate synthase small chain</fullName>
        <ecNumber evidence="8">6.3.5.5</ecNumber>
    </recommendedName>
    <alternativeName>
        <fullName evidence="8">Carbamoyl phosphate synthetase glutamine chain</fullName>
    </alternativeName>
</protein>
<dbReference type="PANTHER" id="PTHR43418:SF7">
    <property type="entry name" value="CARBAMOYL-PHOSPHATE SYNTHASE SMALL CHAIN"/>
    <property type="match status" value="1"/>
</dbReference>
<keyword evidence="3 8" id="KW-0436">Ligase</keyword>
<evidence type="ECO:0000259" key="9">
    <source>
        <dbReference type="SMART" id="SM01097"/>
    </source>
</evidence>
<accession>A0ABV9NQT8</accession>
<dbReference type="InterPro" id="IPR006274">
    <property type="entry name" value="CarbamoylP_synth_ssu"/>
</dbReference>
<feature type="binding site" evidence="8">
    <location>
        <position position="281"/>
    </location>
    <ligand>
        <name>L-glutamine</name>
        <dbReference type="ChEBI" id="CHEBI:58359"/>
    </ligand>
</feature>
<reference evidence="11" key="1">
    <citation type="journal article" date="2019" name="Int. J. Syst. Evol. Microbiol.">
        <title>The Global Catalogue of Microorganisms (GCM) 10K type strain sequencing project: providing services to taxonomists for standard genome sequencing and annotation.</title>
        <authorList>
            <consortium name="The Broad Institute Genomics Platform"/>
            <consortium name="The Broad Institute Genome Sequencing Center for Infectious Disease"/>
            <person name="Wu L."/>
            <person name="Ma J."/>
        </authorList>
    </citation>
    <scope>NUCLEOTIDE SEQUENCE [LARGE SCALE GENOMIC DNA]</scope>
    <source>
        <strain evidence="11">JCM 12165</strain>
    </source>
</reference>
<dbReference type="InterPro" id="IPR017926">
    <property type="entry name" value="GATASE"/>
</dbReference>
<organism evidence="10 11">
    <name type="scientific">Bacillus daqingensis</name>
    <dbReference type="NCBI Taxonomy" id="872396"/>
    <lineage>
        <taxon>Bacteria</taxon>
        <taxon>Bacillati</taxon>
        <taxon>Bacillota</taxon>
        <taxon>Bacilli</taxon>
        <taxon>Bacillales</taxon>
        <taxon>Bacillaceae</taxon>
        <taxon>Bacillus</taxon>
    </lineage>
</organism>
<keyword evidence="5 8" id="KW-0067">ATP-binding</keyword>
<dbReference type="InterPro" id="IPR035686">
    <property type="entry name" value="CPSase_GATase1"/>
</dbReference>
<dbReference type="InterPro" id="IPR050472">
    <property type="entry name" value="Anth_synth/Amidotransfase"/>
</dbReference>
<feature type="region of interest" description="CPSase" evidence="8">
    <location>
        <begin position="1"/>
        <end position="160"/>
    </location>
</feature>
<dbReference type="InterPro" id="IPR029062">
    <property type="entry name" value="Class_I_gatase-like"/>
</dbReference>
<comment type="similarity">
    <text evidence="2 8">Belongs to the CarA family.</text>
</comment>
<feature type="binding site" evidence="8">
    <location>
        <position position="46"/>
    </location>
    <ligand>
        <name>L-glutamine</name>
        <dbReference type="ChEBI" id="CHEBI:58359"/>
    </ligand>
</feature>
<evidence type="ECO:0000256" key="5">
    <source>
        <dbReference type="ARBA" id="ARBA00022840"/>
    </source>
</evidence>
<feature type="binding site" evidence="8">
    <location>
        <position position="237"/>
    </location>
    <ligand>
        <name>L-glutamine</name>
        <dbReference type="ChEBI" id="CHEBI:58359"/>
    </ligand>
</feature>
<dbReference type="EC" id="6.3.5.5" evidence="8"/>
<feature type="domain" description="Carbamoyl-phosphate synthase small subunit N-terminal" evidence="9">
    <location>
        <begin position="2"/>
        <end position="128"/>
    </location>
</feature>
<keyword evidence="11" id="KW-1185">Reference proteome</keyword>
<dbReference type="Proteomes" id="UP001595896">
    <property type="component" value="Unassembled WGS sequence"/>
</dbReference>
<feature type="active site" description="Nucleophile" evidence="8">
    <location>
        <position position="236"/>
    </location>
</feature>
<evidence type="ECO:0000256" key="8">
    <source>
        <dbReference type="HAMAP-Rule" id="MF_01209"/>
    </source>
</evidence>
<feature type="active site" evidence="8">
    <location>
        <position position="323"/>
    </location>
</feature>
<dbReference type="PRINTS" id="PR00097">
    <property type="entry name" value="ANTSNTHASEII"/>
</dbReference>
<feature type="active site" evidence="8">
    <location>
        <position position="321"/>
    </location>
</feature>
<dbReference type="NCBIfam" id="NF009475">
    <property type="entry name" value="PRK12838.1"/>
    <property type="match status" value="1"/>
</dbReference>
<dbReference type="PRINTS" id="PR00099">
    <property type="entry name" value="CPSGATASE"/>
</dbReference>
<comment type="catalytic activity">
    <reaction evidence="7 8">
        <text>hydrogencarbonate + L-glutamine + 2 ATP + H2O = carbamoyl phosphate + L-glutamate + 2 ADP + phosphate + 2 H(+)</text>
        <dbReference type="Rhea" id="RHEA:18633"/>
        <dbReference type="ChEBI" id="CHEBI:15377"/>
        <dbReference type="ChEBI" id="CHEBI:15378"/>
        <dbReference type="ChEBI" id="CHEBI:17544"/>
        <dbReference type="ChEBI" id="CHEBI:29985"/>
        <dbReference type="ChEBI" id="CHEBI:30616"/>
        <dbReference type="ChEBI" id="CHEBI:43474"/>
        <dbReference type="ChEBI" id="CHEBI:58228"/>
        <dbReference type="ChEBI" id="CHEBI:58359"/>
        <dbReference type="ChEBI" id="CHEBI:456216"/>
        <dbReference type="EC" id="6.3.5.5"/>
    </reaction>
</comment>
<evidence type="ECO:0000313" key="10">
    <source>
        <dbReference type="EMBL" id="MFC4735778.1"/>
    </source>
</evidence>
<dbReference type="EMBL" id="JBHSGK010000003">
    <property type="protein sequence ID" value="MFC4735778.1"/>
    <property type="molecule type" value="Genomic_DNA"/>
</dbReference>
<feature type="binding site" evidence="8">
    <location>
        <position position="240"/>
    </location>
    <ligand>
        <name>L-glutamine</name>
        <dbReference type="ChEBI" id="CHEBI:58359"/>
    </ligand>
</feature>
<dbReference type="InterPro" id="IPR036480">
    <property type="entry name" value="CarbP_synth_ssu_N_sf"/>
</dbReference>
<comment type="subunit">
    <text evidence="8">Composed of two chains; the small (or glutamine) chain promotes the hydrolysis of glutamine to ammonia, which is used by the large (or ammonia) chain to synthesize carbamoyl phosphate. Tetramer of heterodimers (alpha,beta)4.</text>
</comment>
<keyword evidence="4 8" id="KW-0547">Nucleotide-binding</keyword>
<comment type="catalytic activity">
    <reaction evidence="8">
        <text>L-glutamine + H2O = L-glutamate + NH4(+)</text>
        <dbReference type="Rhea" id="RHEA:15889"/>
        <dbReference type="ChEBI" id="CHEBI:15377"/>
        <dbReference type="ChEBI" id="CHEBI:28938"/>
        <dbReference type="ChEBI" id="CHEBI:29985"/>
        <dbReference type="ChEBI" id="CHEBI:58359"/>
    </reaction>
</comment>
<evidence type="ECO:0000256" key="1">
    <source>
        <dbReference type="ARBA" id="ARBA00005077"/>
    </source>
</evidence>
<evidence type="ECO:0000256" key="7">
    <source>
        <dbReference type="ARBA" id="ARBA00048816"/>
    </source>
</evidence>
<keyword evidence="8" id="KW-0055">Arginine biosynthesis</keyword>
<dbReference type="InterPro" id="IPR002474">
    <property type="entry name" value="CarbamoylP_synth_ssu_N"/>
</dbReference>
<feature type="binding site" evidence="8">
    <location>
        <position position="278"/>
    </location>
    <ligand>
        <name>L-glutamine</name>
        <dbReference type="ChEBI" id="CHEBI:58359"/>
    </ligand>
</feature>
<dbReference type="Pfam" id="PF00117">
    <property type="entry name" value="GATase"/>
    <property type="match status" value="1"/>
</dbReference>
<dbReference type="SMART" id="SM01097">
    <property type="entry name" value="CPSase_sm_chain"/>
    <property type="match status" value="1"/>
</dbReference>
<dbReference type="RefSeq" id="WP_377908415.1">
    <property type="nucleotide sequence ID" value="NZ_JBHSGK010000003.1"/>
</dbReference>
<sequence>MTNAYLILDTGDVLAGKKIGADTESSGELVFNTAMTGYQEMMTDPSYKGQLLTFTYPLIGNYGFQDKFNEGGAPAVEAVVTGSTGCDERAEEFDAYLQHHGIPGMTNVDTRKLVKIIRTKKTVKGFISVNQPAAPVFHFNENPVPEVSVQEPVAFPGEGPHVAVLDYGCKSSIVHSLLEEGCAVTMMPHSSSAADIHALKPDGVLLSNGPGDPLKLQKELPHIKELTESYPVLGICLGHQLIALAYGAESIKLPFGHRGSNHPVRHIPDGKVYMSSQNHGYVVSEPSDEAFPFERLFENVNDGTCEGFRHKSLPVQSVQFHPEAHPGPSDTHFIFKQFINSLVSGGSKVCAAT</sequence>
<name>A0ABV9NQT8_9BACI</name>
<feature type="binding site" evidence="8">
    <location>
        <position position="211"/>
    </location>
    <ligand>
        <name>L-glutamine</name>
        <dbReference type="ChEBI" id="CHEBI:58359"/>
    </ligand>
</feature>
<comment type="pathway">
    <text evidence="8">Pyrimidine metabolism; UMP biosynthesis via de novo pathway; (S)-dihydroorotate from bicarbonate: step 1/3.</text>
</comment>
<gene>
    <name evidence="8" type="primary">carA</name>
    <name evidence="10" type="ORF">ACFO4L_04185</name>
</gene>
<keyword evidence="8" id="KW-0028">Amino-acid biosynthesis</keyword>
<comment type="function">
    <text evidence="8">Small subunit of the glutamine-dependent carbamoyl phosphate synthetase (CPSase). CPSase catalyzes the formation of carbamoyl phosphate from the ammonia moiety of glutamine, carbonate, and phosphate donated by ATP, constituting the first step of 2 biosynthetic pathways, one leading to arginine and/or urea and the other to pyrimidine nucleotides. The small subunit (glutamine amidotransferase) binds and cleaves glutamine to supply the large subunit with the substrate ammonia.</text>
</comment>
<comment type="pathway">
    <text evidence="1 8">Amino-acid biosynthesis; L-arginine biosynthesis; carbamoyl phosphate from bicarbonate: step 1/1.</text>
</comment>
<dbReference type="SUPFAM" id="SSF52021">
    <property type="entry name" value="Carbamoyl phosphate synthetase, small subunit N-terminal domain"/>
    <property type="match status" value="1"/>
</dbReference>
<dbReference type="Gene3D" id="3.50.30.20">
    <property type="entry name" value="Carbamoyl-phosphate synthase small subunit, N-terminal domain"/>
    <property type="match status" value="1"/>
</dbReference>
<keyword evidence="6 8" id="KW-0315">Glutamine amidotransferase</keyword>
<evidence type="ECO:0000256" key="4">
    <source>
        <dbReference type="ARBA" id="ARBA00022741"/>
    </source>
</evidence>
<evidence type="ECO:0000256" key="2">
    <source>
        <dbReference type="ARBA" id="ARBA00007800"/>
    </source>
</evidence>
<evidence type="ECO:0000313" key="11">
    <source>
        <dbReference type="Proteomes" id="UP001595896"/>
    </source>
</evidence>
<dbReference type="SUPFAM" id="SSF52317">
    <property type="entry name" value="Class I glutamine amidotransferase-like"/>
    <property type="match status" value="1"/>
</dbReference>
<dbReference type="PANTHER" id="PTHR43418">
    <property type="entry name" value="MULTIFUNCTIONAL TRYPTOPHAN BIOSYNTHESIS PROTEIN-RELATED"/>
    <property type="match status" value="1"/>
</dbReference>
<dbReference type="NCBIfam" id="TIGR01368">
    <property type="entry name" value="CPSaseIIsmall"/>
    <property type="match status" value="1"/>
</dbReference>
<keyword evidence="8" id="KW-0665">Pyrimidine biosynthesis</keyword>
<dbReference type="PROSITE" id="PS51273">
    <property type="entry name" value="GATASE_TYPE_1"/>
    <property type="match status" value="1"/>
</dbReference>
<dbReference type="CDD" id="cd01744">
    <property type="entry name" value="GATase1_CPSase"/>
    <property type="match status" value="1"/>
</dbReference>